<gene>
    <name evidence="1" type="ORF">NP493_592g01015</name>
</gene>
<organism evidence="1 2">
    <name type="scientific">Ridgeia piscesae</name>
    <name type="common">Tubeworm</name>
    <dbReference type="NCBI Taxonomy" id="27915"/>
    <lineage>
        <taxon>Eukaryota</taxon>
        <taxon>Metazoa</taxon>
        <taxon>Spiralia</taxon>
        <taxon>Lophotrochozoa</taxon>
        <taxon>Annelida</taxon>
        <taxon>Polychaeta</taxon>
        <taxon>Sedentaria</taxon>
        <taxon>Canalipalpata</taxon>
        <taxon>Sabellida</taxon>
        <taxon>Siboglinidae</taxon>
        <taxon>Ridgeia</taxon>
    </lineage>
</organism>
<dbReference type="EMBL" id="JAODUO010000597">
    <property type="protein sequence ID" value="KAK2177443.1"/>
    <property type="molecule type" value="Genomic_DNA"/>
</dbReference>
<dbReference type="Proteomes" id="UP001209878">
    <property type="component" value="Unassembled WGS sequence"/>
</dbReference>
<sequence>MCSILIRFHDNRYVVMATDILSRQPILYHSSFMPLHLHDILLNVIPVTDVLSWLPTCCQGNLNTHSCLFFCMLSLILSMQLLRQLTCCHDNQPLLHYCPSQSRTINILPRQPTYCHDNQSPSLHLPLLLHVVPHTHCQNIATTCCHDN</sequence>
<reference evidence="1" key="1">
    <citation type="journal article" date="2023" name="Mol. Biol. Evol.">
        <title>Third-Generation Sequencing Reveals the Adaptive Role of the Epigenome in Three Deep-Sea Polychaetes.</title>
        <authorList>
            <person name="Perez M."/>
            <person name="Aroh O."/>
            <person name="Sun Y."/>
            <person name="Lan Y."/>
            <person name="Juniper S.K."/>
            <person name="Young C.R."/>
            <person name="Angers B."/>
            <person name="Qian P.Y."/>
        </authorList>
    </citation>
    <scope>NUCLEOTIDE SEQUENCE</scope>
    <source>
        <strain evidence="1">R07B-5</strain>
    </source>
</reference>
<comment type="caution">
    <text evidence="1">The sequence shown here is derived from an EMBL/GenBank/DDBJ whole genome shotgun (WGS) entry which is preliminary data.</text>
</comment>
<dbReference type="AlphaFoldDB" id="A0AAD9NQX2"/>
<evidence type="ECO:0000313" key="2">
    <source>
        <dbReference type="Proteomes" id="UP001209878"/>
    </source>
</evidence>
<keyword evidence="2" id="KW-1185">Reference proteome</keyword>
<protein>
    <submittedName>
        <fullName evidence="1">Uncharacterized protein</fullName>
    </submittedName>
</protein>
<accession>A0AAD9NQX2</accession>
<proteinExistence type="predicted"/>
<name>A0AAD9NQX2_RIDPI</name>
<evidence type="ECO:0000313" key="1">
    <source>
        <dbReference type="EMBL" id="KAK2177443.1"/>
    </source>
</evidence>